<dbReference type="EC" id="2.1.1.63" evidence="8"/>
<dbReference type="Proteomes" id="UP000738431">
    <property type="component" value="Chromosome"/>
</dbReference>
<evidence type="ECO:0000313" key="9">
    <source>
        <dbReference type="Proteomes" id="UP000738431"/>
    </source>
</evidence>
<dbReference type="GO" id="GO:0032259">
    <property type="term" value="P:methylation"/>
    <property type="evidence" value="ECO:0007669"/>
    <property type="project" value="UniProtKB-KW"/>
</dbReference>
<keyword evidence="3 8" id="KW-0808">Transferase</keyword>
<evidence type="ECO:0000256" key="5">
    <source>
        <dbReference type="ARBA" id="ARBA00023204"/>
    </source>
</evidence>
<dbReference type="InterPro" id="IPR014048">
    <property type="entry name" value="MethylDNA_cys_MeTrfase_DNA-bd"/>
</dbReference>
<protein>
    <submittedName>
        <fullName evidence="8">Methylated-DNA--[protein]-cysteine S-methyltransferase</fullName>
        <ecNumber evidence="8">2.1.1.63</ecNumber>
    </submittedName>
</protein>
<accession>A0ABZ1CBK4</accession>
<comment type="catalytic activity">
    <reaction evidence="6">
        <text>a 6-O-methyl-2'-deoxyguanosine in DNA + L-cysteinyl-[protein] = S-methyl-L-cysteinyl-[protein] + a 2'-deoxyguanosine in DNA</text>
        <dbReference type="Rhea" id="RHEA:24000"/>
        <dbReference type="Rhea" id="RHEA-COMP:10131"/>
        <dbReference type="Rhea" id="RHEA-COMP:10132"/>
        <dbReference type="Rhea" id="RHEA-COMP:11367"/>
        <dbReference type="Rhea" id="RHEA-COMP:11368"/>
        <dbReference type="ChEBI" id="CHEBI:29950"/>
        <dbReference type="ChEBI" id="CHEBI:82612"/>
        <dbReference type="ChEBI" id="CHEBI:85445"/>
        <dbReference type="ChEBI" id="CHEBI:85448"/>
        <dbReference type="EC" id="2.1.1.63"/>
    </reaction>
</comment>
<dbReference type="PROSITE" id="PS00374">
    <property type="entry name" value="MGMT"/>
    <property type="match status" value="1"/>
</dbReference>
<dbReference type="NCBIfam" id="TIGR00589">
    <property type="entry name" value="ogt"/>
    <property type="match status" value="1"/>
</dbReference>
<dbReference type="RefSeq" id="WP_221030820.1">
    <property type="nucleotide sequence ID" value="NZ_CP139781.1"/>
</dbReference>
<proteinExistence type="predicted"/>
<dbReference type="InterPro" id="IPR036217">
    <property type="entry name" value="MethylDNA_cys_MeTrfase_DNAb"/>
</dbReference>
<dbReference type="SUPFAM" id="SSF46767">
    <property type="entry name" value="Methylated DNA-protein cysteine methyltransferase, C-terminal domain"/>
    <property type="match status" value="1"/>
</dbReference>
<keyword evidence="4" id="KW-0227">DNA damage</keyword>
<keyword evidence="5" id="KW-0234">DNA repair</keyword>
<dbReference type="EMBL" id="CP139781">
    <property type="protein sequence ID" value="WRQ88941.1"/>
    <property type="molecule type" value="Genomic_DNA"/>
</dbReference>
<reference evidence="8 9" key="1">
    <citation type="submission" date="2021-08" db="EMBL/GenBank/DDBJ databases">
        <authorList>
            <person name="Zhang D."/>
            <person name="Zhang A."/>
            <person name="Wang L."/>
        </authorList>
    </citation>
    <scope>NUCLEOTIDE SEQUENCE [LARGE SCALE GENOMIC DNA]</scope>
    <source>
        <strain evidence="8 9">WL0086</strain>
    </source>
</reference>
<keyword evidence="2 8" id="KW-0489">Methyltransferase</keyword>
<evidence type="ECO:0000256" key="4">
    <source>
        <dbReference type="ARBA" id="ARBA00022763"/>
    </source>
</evidence>
<evidence type="ECO:0000256" key="2">
    <source>
        <dbReference type="ARBA" id="ARBA00022603"/>
    </source>
</evidence>
<dbReference type="InterPro" id="IPR001497">
    <property type="entry name" value="MethylDNA_cys_MeTrfase_AS"/>
</dbReference>
<keyword evidence="9" id="KW-1185">Reference proteome</keyword>
<dbReference type="GO" id="GO:0003908">
    <property type="term" value="F:methylated-DNA-[protein]-cysteine S-methyltransferase activity"/>
    <property type="evidence" value="ECO:0007669"/>
    <property type="project" value="UniProtKB-EC"/>
</dbReference>
<feature type="domain" description="Methylated-DNA-[protein]-cysteine S-methyltransferase DNA binding" evidence="7">
    <location>
        <begin position="74"/>
        <end position="156"/>
    </location>
</feature>
<name>A0ABZ1CBK4_9BACT</name>
<dbReference type="InterPro" id="IPR036388">
    <property type="entry name" value="WH-like_DNA-bd_sf"/>
</dbReference>
<organism evidence="8 9">
    <name type="scientific">Actomonas aquatica</name>
    <dbReference type="NCBI Taxonomy" id="2866162"/>
    <lineage>
        <taxon>Bacteria</taxon>
        <taxon>Pseudomonadati</taxon>
        <taxon>Verrucomicrobiota</taxon>
        <taxon>Opitutia</taxon>
        <taxon>Opitutales</taxon>
        <taxon>Opitutaceae</taxon>
        <taxon>Actomonas</taxon>
    </lineage>
</organism>
<comment type="catalytic activity">
    <reaction evidence="1">
        <text>a 4-O-methyl-thymidine in DNA + L-cysteinyl-[protein] = a thymidine in DNA + S-methyl-L-cysteinyl-[protein]</text>
        <dbReference type="Rhea" id="RHEA:53428"/>
        <dbReference type="Rhea" id="RHEA-COMP:10131"/>
        <dbReference type="Rhea" id="RHEA-COMP:10132"/>
        <dbReference type="Rhea" id="RHEA-COMP:13555"/>
        <dbReference type="Rhea" id="RHEA-COMP:13556"/>
        <dbReference type="ChEBI" id="CHEBI:29950"/>
        <dbReference type="ChEBI" id="CHEBI:82612"/>
        <dbReference type="ChEBI" id="CHEBI:137386"/>
        <dbReference type="ChEBI" id="CHEBI:137387"/>
        <dbReference type="EC" id="2.1.1.63"/>
    </reaction>
</comment>
<evidence type="ECO:0000256" key="1">
    <source>
        <dbReference type="ARBA" id="ARBA00001286"/>
    </source>
</evidence>
<dbReference type="PANTHER" id="PTHR10815:SF5">
    <property type="entry name" value="METHYLATED-DNA--PROTEIN-CYSTEINE METHYLTRANSFERASE"/>
    <property type="match status" value="1"/>
</dbReference>
<reference evidence="8 9" key="2">
    <citation type="submission" date="2023-12" db="EMBL/GenBank/DDBJ databases">
        <title>Description of an unclassified Opitutus bacterium of Verrucomicrobiota.</title>
        <authorList>
            <person name="Zhang D.-F."/>
        </authorList>
    </citation>
    <scope>NUCLEOTIDE SEQUENCE [LARGE SCALE GENOMIC DNA]</scope>
    <source>
        <strain evidence="8 9">WL0086</strain>
    </source>
</reference>
<dbReference type="PANTHER" id="PTHR10815">
    <property type="entry name" value="METHYLATED-DNA--PROTEIN-CYSTEINE METHYLTRANSFERASE"/>
    <property type="match status" value="1"/>
</dbReference>
<dbReference type="Pfam" id="PF01035">
    <property type="entry name" value="DNA_binding_1"/>
    <property type="match status" value="1"/>
</dbReference>
<dbReference type="CDD" id="cd06445">
    <property type="entry name" value="ATase"/>
    <property type="match status" value="1"/>
</dbReference>
<evidence type="ECO:0000256" key="3">
    <source>
        <dbReference type="ARBA" id="ARBA00022679"/>
    </source>
</evidence>
<evidence type="ECO:0000259" key="7">
    <source>
        <dbReference type="Pfam" id="PF01035"/>
    </source>
</evidence>
<sequence length="162" mass="17357">MPHLRFDTVLGPCVIYWESDQLTGFALLPDDPSDEATAPPPEWIVRIASRVRAHLAGAPEDFSALPYAWHTVSDFQRQVYEAALRVKSGHTATYGDLAHAIGQGPAAARAVGTALGQNPWPLLVPCHRFVGAGGKMTGFSAPGGVQTKLRLLAIEGNQLFAD</sequence>
<dbReference type="Gene3D" id="1.10.10.10">
    <property type="entry name" value="Winged helix-like DNA-binding domain superfamily/Winged helix DNA-binding domain"/>
    <property type="match status" value="1"/>
</dbReference>
<gene>
    <name evidence="8" type="ORF">K1X11_005950</name>
</gene>
<evidence type="ECO:0000313" key="8">
    <source>
        <dbReference type="EMBL" id="WRQ88941.1"/>
    </source>
</evidence>
<evidence type="ECO:0000256" key="6">
    <source>
        <dbReference type="ARBA" id="ARBA00049348"/>
    </source>
</evidence>